<evidence type="ECO:0000313" key="1">
    <source>
        <dbReference type="EMBL" id="ADI74782.1"/>
    </source>
</evidence>
<dbReference type="STRING" id="644295.Metev_1952"/>
<accession>D7EAB1</accession>
<dbReference type="AlphaFoldDB" id="D7EAB1"/>
<dbReference type="RefSeq" id="WP_013195347.1">
    <property type="nucleotide sequence ID" value="NC_014253.1"/>
</dbReference>
<sequence length="82" mass="9217">MDKWFTPVNMYIFEQKGVNKLVNIYLRSFYSASIPHVGTTSTSGIGSITASFHYKVGQGLLSTTKNKGVIQWENTSIQDRIN</sequence>
<protein>
    <submittedName>
        <fullName evidence="1">Uncharacterized protein</fullName>
    </submittedName>
</protein>
<gene>
    <name evidence="1" type="ordered locus">Metev_1952</name>
</gene>
<name>D7EAB1_METEZ</name>
<reference evidence="1 2" key="1">
    <citation type="submission" date="2010-06" db="EMBL/GenBank/DDBJ databases">
        <title>Complete sequence chromosome of Methanohalobium evestigatum Z-7303.</title>
        <authorList>
            <consortium name="US DOE Joint Genome Institute"/>
            <person name="Lucas S."/>
            <person name="Copeland A."/>
            <person name="Lapidus A."/>
            <person name="Cheng J.-F."/>
            <person name="Bruce D."/>
            <person name="Goodwin L."/>
            <person name="Pitluck S."/>
            <person name="Saunders E."/>
            <person name="Detter J.C."/>
            <person name="Han C."/>
            <person name="Tapia R."/>
            <person name="Land M."/>
            <person name="Hauser L."/>
            <person name="Kyrpides N."/>
            <person name="Mikhailova N."/>
            <person name="Sieprawska-Lupa M."/>
            <person name="Whitman W.B."/>
            <person name="Anderson I."/>
            <person name="Woyke T."/>
        </authorList>
    </citation>
    <scope>NUCLEOTIDE SEQUENCE [LARGE SCALE GENOMIC DNA]</scope>
    <source>
        <strain evidence="2">ATCC BAA-1072 / DSM 3721 / NBRC 107634 / OCM 161 / Z-7303</strain>
    </source>
</reference>
<dbReference type="HOGENOM" id="CLU_2550239_0_0_2"/>
<organism evidence="1 2">
    <name type="scientific">Methanohalobium evestigatum (strain ATCC BAA-1072 / DSM 3721 / NBRC 107634 / OCM 161 / Z-7303)</name>
    <dbReference type="NCBI Taxonomy" id="644295"/>
    <lineage>
        <taxon>Archaea</taxon>
        <taxon>Methanobacteriati</taxon>
        <taxon>Methanobacteriota</taxon>
        <taxon>Stenosarchaea group</taxon>
        <taxon>Methanomicrobia</taxon>
        <taxon>Methanosarcinales</taxon>
        <taxon>Methanosarcinaceae</taxon>
        <taxon>Methanohalobium</taxon>
    </lineage>
</organism>
<dbReference type="EMBL" id="CP002069">
    <property type="protein sequence ID" value="ADI74782.1"/>
    <property type="molecule type" value="Genomic_DNA"/>
</dbReference>
<keyword evidence="2" id="KW-1185">Reference proteome</keyword>
<dbReference type="KEGG" id="mev:Metev_1952"/>
<dbReference type="Proteomes" id="UP000000391">
    <property type="component" value="Chromosome"/>
</dbReference>
<evidence type="ECO:0000313" key="2">
    <source>
        <dbReference type="Proteomes" id="UP000000391"/>
    </source>
</evidence>
<dbReference type="GeneID" id="9347611"/>
<proteinExistence type="predicted"/>